<organism evidence="1">
    <name type="scientific">Pantoea sp. BJ2</name>
    <dbReference type="NCBI Taxonomy" id="3141322"/>
    <lineage>
        <taxon>Bacteria</taxon>
        <taxon>Pseudomonadati</taxon>
        <taxon>Pseudomonadota</taxon>
        <taxon>Gammaproteobacteria</taxon>
        <taxon>Enterobacterales</taxon>
        <taxon>Erwiniaceae</taxon>
        <taxon>Pantoea</taxon>
    </lineage>
</organism>
<keyword evidence="1" id="KW-0614">Plasmid</keyword>
<sequence length="618" mass="68180">MANASSNTNTTPQNTVTAAAPVIQVIDIEQLKATEPTTGGELATVLEYKRGTKAGGGVFVYDATDTTSPDDGGLVIVTAGKKRWKRVILDYNSVTVLDFGAVPDGKTDCIEAVKRMFNWSQRVLPSAGIRFTAGEFSMSTFDISDKEINRFKVTGAAVNFGYFPTTTLFFDWDTKPRGQHFFKVQARYAEISGLVVKGKSSDSGGDGGTAFNNVGFYANTIIGGQFLRVSSMEFRYLGGRALDLIDTLDCKIDQFYSRGCQDSIVYARWSDRQQGAWDHSTAIELSNFNLQGSTKKPVLDLPRCTQSFIRNGWIEHSEFAGDLSNGQWVIEGLAIESTDNPLKLGYCRATIIQKSIHNQSAGFDYSTEGIEPWTLIGEGDRGVLEMSDWGIVAQGSLSYDYISSQYHMDNQGKEAEQWFYVGEFAFSNANSQIHVRIIGTAQFLSQSETQTDFSSRTPEGVANIYLQARNGADSIGSWYGEGSSPVTKVHISGNGARTKLYVKIAGFTAYSIALVDTNGKDRYQAGNCFIFRKSFTACSAEESTRLNAEKVVAFEQHWIGNKQVGFGYNDNKELLLHGPVFEKSVQNPDGTWRTRRFLKVRVNGAERSIELHSATDPY</sequence>
<dbReference type="Gene3D" id="2.160.20.10">
    <property type="entry name" value="Single-stranded right-handed beta-helix, Pectin lyase-like"/>
    <property type="match status" value="1"/>
</dbReference>
<reference evidence="1" key="1">
    <citation type="submission" date="2024-06" db="EMBL/GenBank/DDBJ databases">
        <title>Multiomics insights into the TNT degradation mechanism by Pantoea sp. BJ2 isolated from an ammunition destruction site.</title>
        <authorList>
            <person name="Luo J."/>
        </authorList>
    </citation>
    <scope>NUCLEOTIDE SEQUENCE</scope>
    <source>
        <strain evidence="1">BJ2</strain>
        <plasmid evidence="1">plasmindA</plasmid>
    </source>
</reference>
<dbReference type="EMBL" id="CP158293">
    <property type="protein sequence ID" value="XBV47355.1"/>
    <property type="molecule type" value="Genomic_DNA"/>
</dbReference>
<dbReference type="InterPro" id="IPR011050">
    <property type="entry name" value="Pectin_lyase_fold/virulence"/>
</dbReference>
<protein>
    <recommendedName>
        <fullName evidence="2">Amylovoran biosynthesis protein AmsF</fullName>
    </recommendedName>
</protein>
<name>A0AAU7U2G2_9GAMM</name>
<proteinExistence type="predicted"/>
<dbReference type="RefSeq" id="WP_350262412.1">
    <property type="nucleotide sequence ID" value="NZ_CP158293.1"/>
</dbReference>
<dbReference type="AlphaFoldDB" id="A0AAU7U2G2"/>
<accession>A0AAU7U2G2</accession>
<evidence type="ECO:0008006" key="2">
    <source>
        <dbReference type="Google" id="ProtNLM"/>
    </source>
</evidence>
<dbReference type="SUPFAM" id="SSF51126">
    <property type="entry name" value="Pectin lyase-like"/>
    <property type="match status" value="1"/>
</dbReference>
<dbReference type="InterPro" id="IPR012334">
    <property type="entry name" value="Pectin_lyas_fold"/>
</dbReference>
<gene>
    <name evidence="1" type="ORF">AAF463_21115</name>
</gene>
<geneLocation type="plasmid" evidence="1">
    <name>plasmindA</name>
</geneLocation>
<evidence type="ECO:0000313" key="1">
    <source>
        <dbReference type="EMBL" id="XBV47355.1"/>
    </source>
</evidence>